<sequence length="103" mass="11658">MFAILPSRRSDVVAYMQRNANGSGFAENSMNRAGQHTKNMSYNTTNISSNRGCKYSLFHPSRRQLQTGFSDHCFTPNNVSWPSINWGRTDSVSQMVNLECSRC</sequence>
<name>A0A368Q2D7_SETIT</name>
<gene>
    <name evidence="1" type="ORF">SETIT_2G251000v2</name>
</gene>
<protein>
    <submittedName>
        <fullName evidence="1">Uncharacterized protein</fullName>
    </submittedName>
</protein>
<dbReference type="EMBL" id="CM003529">
    <property type="protein sequence ID" value="RCV12206.1"/>
    <property type="molecule type" value="Genomic_DNA"/>
</dbReference>
<accession>A0A368Q2D7</accession>
<proteinExistence type="predicted"/>
<organism evidence="1">
    <name type="scientific">Setaria italica</name>
    <name type="common">Foxtail millet</name>
    <name type="synonym">Panicum italicum</name>
    <dbReference type="NCBI Taxonomy" id="4555"/>
    <lineage>
        <taxon>Eukaryota</taxon>
        <taxon>Viridiplantae</taxon>
        <taxon>Streptophyta</taxon>
        <taxon>Embryophyta</taxon>
        <taxon>Tracheophyta</taxon>
        <taxon>Spermatophyta</taxon>
        <taxon>Magnoliopsida</taxon>
        <taxon>Liliopsida</taxon>
        <taxon>Poales</taxon>
        <taxon>Poaceae</taxon>
        <taxon>PACMAD clade</taxon>
        <taxon>Panicoideae</taxon>
        <taxon>Panicodae</taxon>
        <taxon>Paniceae</taxon>
        <taxon>Cenchrinae</taxon>
        <taxon>Setaria</taxon>
    </lineage>
</organism>
<reference evidence="1" key="1">
    <citation type="journal article" date="2012" name="Nat. Biotechnol.">
        <title>Reference genome sequence of the model plant Setaria.</title>
        <authorList>
            <person name="Bennetzen J.L."/>
            <person name="Schmutz J."/>
            <person name="Wang H."/>
            <person name="Percifield R."/>
            <person name="Hawkins J."/>
            <person name="Pontaroli A.C."/>
            <person name="Estep M."/>
            <person name="Feng L."/>
            <person name="Vaughn J.N."/>
            <person name="Grimwood J."/>
            <person name="Jenkins J."/>
            <person name="Barry K."/>
            <person name="Lindquist E."/>
            <person name="Hellsten U."/>
            <person name="Deshpande S."/>
            <person name="Wang X."/>
            <person name="Wu X."/>
            <person name="Mitros T."/>
            <person name="Triplett J."/>
            <person name="Yang X."/>
            <person name="Ye C.Y."/>
            <person name="Mauro-Herrera M."/>
            <person name="Wang L."/>
            <person name="Li P."/>
            <person name="Sharma M."/>
            <person name="Sharma R."/>
            <person name="Ronald P.C."/>
            <person name="Panaud O."/>
            <person name="Kellogg E.A."/>
            <person name="Brutnell T.P."/>
            <person name="Doust A.N."/>
            <person name="Tuskan G.A."/>
            <person name="Rokhsar D."/>
            <person name="Devos K.M."/>
        </authorList>
    </citation>
    <scope>NUCLEOTIDE SEQUENCE [LARGE SCALE GENOMIC DNA]</scope>
    <source>
        <strain evidence="1">Yugu1</strain>
    </source>
</reference>
<reference evidence="1" key="2">
    <citation type="submission" date="2015-07" db="EMBL/GenBank/DDBJ databases">
        <authorList>
            <person name="Noorani M."/>
        </authorList>
    </citation>
    <scope>NUCLEOTIDE SEQUENCE</scope>
    <source>
        <strain evidence="1">Yugu1</strain>
    </source>
</reference>
<evidence type="ECO:0000313" key="1">
    <source>
        <dbReference type="EMBL" id="RCV12206.1"/>
    </source>
</evidence>
<dbReference type="AlphaFoldDB" id="A0A368Q2D7"/>